<evidence type="ECO:0000259" key="13">
    <source>
        <dbReference type="PROSITE" id="PS50112"/>
    </source>
</evidence>
<dbReference type="InterPro" id="IPR036890">
    <property type="entry name" value="HATPase_C_sf"/>
</dbReference>
<comment type="catalytic activity">
    <reaction evidence="1">
        <text>ATP + protein L-histidine = ADP + protein N-phospho-L-histidine.</text>
        <dbReference type="EC" id="2.7.13.3"/>
    </reaction>
</comment>
<evidence type="ECO:0000313" key="14">
    <source>
        <dbReference type="EMBL" id="MFB2936871.1"/>
    </source>
</evidence>
<evidence type="ECO:0000256" key="1">
    <source>
        <dbReference type="ARBA" id="ARBA00000085"/>
    </source>
</evidence>
<dbReference type="PROSITE" id="PS50046">
    <property type="entry name" value="PHYTOCHROME_2"/>
    <property type="match status" value="1"/>
</dbReference>
<dbReference type="PROSITE" id="PS50110">
    <property type="entry name" value="RESPONSE_REGULATORY"/>
    <property type="match status" value="1"/>
</dbReference>
<dbReference type="Pfam" id="PF13426">
    <property type="entry name" value="PAS_9"/>
    <property type="match status" value="1"/>
</dbReference>
<dbReference type="SUPFAM" id="SSF55781">
    <property type="entry name" value="GAF domain-like"/>
    <property type="match status" value="1"/>
</dbReference>
<dbReference type="Pfam" id="PF01590">
    <property type="entry name" value="GAF"/>
    <property type="match status" value="1"/>
</dbReference>
<evidence type="ECO:0000259" key="10">
    <source>
        <dbReference type="PROSITE" id="PS50046"/>
    </source>
</evidence>
<name>A0ABV4YED8_9CYAN</name>
<dbReference type="Gene3D" id="3.30.450.20">
    <property type="entry name" value="PAS domain"/>
    <property type="match status" value="2"/>
</dbReference>
<evidence type="ECO:0000256" key="5">
    <source>
        <dbReference type="ARBA" id="ARBA00022679"/>
    </source>
</evidence>
<dbReference type="Gene3D" id="1.10.287.130">
    <property type="match status" value="1"/>
</dbReference>
<dbReference type="PROSITE" id="PS50112">
    <property type="entry name" value="PAS"/>
    <property type="match status" value="1"/>
</dbReference>
<dbReference type="SUPFAM" id="SSF52172">
    <property type="entry name" value="CheY-like"/>
    <property type="match status" value="1"/>
</dbReference>
<dbReference type="EMBL" id="JBHFNS010000064">
    <property type="protein sequence ID" value="MFB2936871.1"/>
    <property type="molecule type" value="Genomic_DNA"/>
</dbReference>
<accession>A0ABV4YED8</accession>
<feature type="domain" description="Histidine kinase" evidence="11">
    <location>
        <begin position="607"/>
        <end position="839"/>
    </location>
</feature>
<evidence type="ECO:0000259" key="11">
    <source>
        <dbReference type="PROSITE" id="PS50109"/>
    </source>
</evidence>
<dbReference type="InterPro" id="IPR003594">
    <property type="entry name" value="HATPase_dom"/>
</dbReference>
<dbReference type="InterPro" id="IPR003018">
    <property type="entry name" value="GAF"/>
</dbReference>
<evidence type="ECO:0000256" key="4">
    <source>
        <dbReference type="ARBA" id="ARBA00022553"/>
    </source>
</evidence>
<dbReference type="PROSITE" id="PS50109">
    <property type="entry name" value="HIS_KIN"/>
    <property type="match status" value="1"/>
</dbReference>
<dbReference type="InterPro" id="IPR000014">
    <property type="entry name" value="PAS"/>
</dbReference>
<dbReference type="RefSeq" id="WP_413258365.1">
    <property type="nucleotide sequence ID" value="NZ_JBHFNS010000064.1"/>
</dbReference>
<keyword evidence="7" id="KW-0902">Two-component regulatory system</keyword>
<dbReference type="SMART" id="SM00448">
    <property type="entry name" value="REC"/>
    <property type="match status" value="1"/>
</dbReference>
<dbReference type="Pfam" id="PF02518">
    <property type="entry name" value="HATPase_c"/>
    <property type="match status" value="1"/>
</dbReference>
<dbReference type="InterPro" id="IPR035965">
    <property type="entry name" value="PAS-like_dom_sf"/>
</dbReference>
<keyword evidence="14" id="KW-0547">Nucleotide-binding</keyword>
<dbReference type="GO" id="GO:0005524">
    <property type="term" value="F:ATP binding"/>
    <property type="evidence" value="ECO:0007669"/>
    <property type="project" value="UniProtKB-KW"/>
</dbReference>
<keyword evidence="4 8" id="KW-0597">Phosphoprotein</keyword>
<evidence type="ECO:0000256" key="2">
    <source>
        <dbReference type="ARBA" id="ARBA00006402"/>
    </source>
</evidence>
<dbReference type="NCBIfam" id="TIGR00229">
    <property type="entry name" value="sensory_box"/>
    <property type="match status" value="1"/>
</dbReference>
<comment type="similarity">
    <text evidence="2">In the N-terminal section; belongs to the phytochrome family.</text>
</comment>
<dbReference type="Gene3D" id="3.30.450.40">
    <property type="match status" value="1"/>
</dbReference>
<dbReference type="InterPro" id="IPR001789">
    <property type="entry name" value="Sig_transdc_resp-reg_receiver"/>
</dbReference>
<dbReference type="SMART" id="SM00091">
    <property type="entry name" value="PAS"/>
    <property type="match status" value="1"/>
</dbReference>
<feature type="domain" description="Phytochrome chromophore attachment site" evidence="10">
    <location>
        <begin position="291"/>
        <end position="427"/>
    </location>
</feature>
<keyword evidence="5" id="KW-0808">Transferase</keyword>
<dbReference type="CDD" id="cd00156">
    <property type="entry name" value="REC"/>
    <property type="match status" value="1"/>
</dbReference>
<keyword evidence="9" id="KW-0175">Coiled coil</keyword>
<feature type="coiled-coil region" evidence="9">
    <location>
        <begin position="573"/>
        <end position="600"/>
    </location>
</feature>
<evidence type="ECO:0000256" key="3">
    <source>
        <dbReference type="ARBA" id="ARBA00012438"/>
    </source>
</evidence>
<evidence type="ECO:0000313" key="15">
    <source>
        <dbReference type="Proteomes" id="UP001576776"/>
    </source>
</evidence>
<dbReference type="Proteomes" id="UP001576776">
    <property type="component" value="Unassembled WGS sequence"/>
</dbReference>
<feature type="modified residue" description="4-aspartylphosphate" evidence="8">
    <location>
        <position position="60"/>
    </location>
</feature>
<evidence type="ECO:0000259" key="12">
    <source>
        <dbReference type="PROSITE" id="PS50110"/>
    </source>
</evidence>
<dbReference type="InterPro" id="IPR016132">
    <property type="entry name" value="Phyto_chromo_attachment"/>
</dbReference>
<dbReference type="EC" id="2.7.13.3" evidence="3"/>
<dbReference type="CDD" id="cd00130">
    <property type="entry name" value="PAS"/>
    <property type="match status" value="1"/>
</dbReference>
<dbReference type="PRINTS" id="PR00344">
    <property type="entry name" value="BCTRLSENSOR"/>
</dbReference>
<feature type="domain" description="Response regulatory" evidence="12">
    <location>
        <begin position="8"/>
        <end position="127"/>
    </location>
</feature>
<keyword evidence="15" id="KW-1185">Reference proteome</keyword>
<dbReference type="InterPro" id="IPR011006">
    <property type="entry name" value="CheY-like_superfamily"/>
</dbReference>
<organism evidence="14 15">
    <name type="scientific">Floridaenema fluviatile BLCC-F154</name>
    <dbReference type="NCBI Taxonomy" id="3153640"/>
    <lineage>
        <taxon>Bacteria</taxon>
        <taxon>Bacillati</taxon>
        <taxon>Cyanobacteriota</taxon>
        <taxon>Cyanophyceae</taxon>
        <taxon>Oscillatoriophycideae</taxon>
        <taxon>Aerosakkonematales</taxon>
        <taxon>Aerosakkonemataceae</taxon>
        <taxon>Floridanema</taxon>
        <taxon>Floridanema fluviatile</taxon>
    </lineage>
</organism>
<dbReference type="SMART" id="SM00065">
    <property type="entry name" value="GAF"/>
    <property type="match status" value="1"/>
</dbReference>
<dbReference type="SMART" id="SM00387">
    <property type="entry name" value="HATPase_c"/>
    <property type="match status" value="1"/>
</dbReference>
<comment type="caution">
    <text evidence="14">The sequence shown here is derived from an EMBL/GenBank/DDBJ whole genome shotgun (WGS) entry which is preliminary data.</text>
</comment>
<proteinExistence type="inferred from homology"/>
<dbReference type="Pfam" id="PF00072">
    <property type="entry name" value="Response_reg"/>
    <property type="match status" value="1"/>
</dbReference>
<dbReference type="SUPFAM" id="SSF47384">
    <property type="entry name" value="Homodimeric domain of signal transducing histidine kinase"/>
    <property type="match status" value="1"/>
</dbReference>
<dbReference type="Pfam" id="PF00512">
    <property type="entry name" value="HisKA"/>
    <property type="match status" value="1"/>
</dbReference>
<dbReference type="Gene3D" id="3.30.565.10">
    <property type="entry name" value="Histidine kinase-like ATPase, C-terminal domain"/>
    <property type="match status" value="1"/>
</dbReference>
<dbReference type="CDD" id="cd00082">
    <property type="entry name" value="HisKA"/>
    <property type="match status" value="1"/>
</dbReference>
<dbReference type="PANTHER" id="PTHR43547">
    <property type="entry name" value="TWO-COMPONENT HISTIDINE KINASE"/>
    <property type="match status" value="1"/>
</dbReference>
<dbReference type="Gene3D" id="3.40.50.2300">
    <property type="match status" value="1"/>
</dbReference>
<protein>
    <recommendedName>
        <fullName evidence="3">histidine kinase</fullName>
        <ecNumber evidence="3">2.7.13.3</ecNumber>
    </recommendedName>
</protein>
<evidence type="ECO:0000256" key="6">
    <source>
        <dbReference type="ARBA" id="ARBA00022777"/>
    </source>
</evidence>
<evidence type="ECO:0000256" key="9">
    <source>
        <dbReference type="SAM" id="Coils"/>
    </source>
</evidence>
<dbReference type="InterPro" id="IPR036097">
    <property type="entry name" value="HisK_dim/P_sf"/>
</dbReference>
<reference evidence="14 15" key="1">
    <citation type="submission" date="2024-09" db="EMBL/GenBank/DDBJ databases">
        <title>Floridaenema gen nov. (Aerosakkonemataceae, Aerosakkonematales ord. nov., Cyanobacteria) from benthic tropical and subtropical fresh waters, with the description of four new species.</title>
        <authorList>
            <person name="Moretto J.A."/>
            <person name="Berthold D.E."/>
            <person name="Lefler F.W."/>
            <person name="Huang I.-S."/>
            <person name="Laughinghouse H. IV."/>
        </authorList>
    </citation>
    <scope>NUCLEOTIDE SEQUENCE [LARGE SCALE GENOMIC DNA]</scope>
    <source>
        <strain evidence="14 15">BLCC-F154</strain>
    </source>
</reference>
<dbReference type="SUPFAM" id="SSF55874">
    <property type="entry name" value="ATPase domain of HSP90 chaperone/DNA topoisomerase II/histidine kinase"/>
    <property type="match status" value="1"/>
</dbReference>
<dbReference type="InterPro" id="IPR004358">
    <property type="entry name" value="Sig_transdc_His_kin-like_C"/>
</dbReference>
<dbReference type="PANTHER" id="PTHR43547:SF2">
    <property type="entry name" value="HYBRID SIGNAL TRANSDUCTION HISTIDINE KINASE C"/>
    <property type="match status" value="1"/>
</dbReference>
<dbReference type="InterPro" id="IPR005467">
    <property type="entry name" value="His_kinase_dom"/>
</dbReference>
<dbReference type="SMART" id="SM00388">
    <property type="entry name" value="HisKA"/>
    <property type="match status" value="1"/>
</dbReference>
<sequence>MSLKQQRTILIVDDTAHDRETYRRYLQADQQNSYIILEEELAEDALALCRTITVDGILLDFLLPDLDGLQFLMQLKMQVGDKSPPVIMITGQGNEAVAAKAIKSGAEDYLIKRHITPDSLRLAINGAIENTELRRQLQASEERFHTSVENMLDCFGIYSAIRNESGQIIDFRIDYLNAAALASNQMSPKDIGRFLCEVFPNKYQSQLFAEYCQVVETGNPLVRESQIYSDVFGSEYLTKFFDIRISKLGDGMVVCWRDVTARQEAEIARRQQIERERIVNQIAQQIRQSLDLEQILNTTVTEVRKFLQTDRVLIFRFQTDGSGVVVTESVGSGWNSILHTSIYDPCFMETYLEIYHQGLVTSKSNILDKEINPCYRELLNQFQVRANLVVPILQDDKLWGLLIAHHCTGTREWHFSEISLLQQLATQVGIAIKQSELYQQMSNELIERQRTEAALRQSESLFRGVFESNIIGIILWDNTGKLLNSNETFCRMIGYSKEEFIAGEFHYQDITPPEYQEIDEEKFQELQKTGCCTPFMKEYICKNGKRLPVLLAGAYLPGSRNRGVAFIVDISEQKQLEEERKQLLLEAEKAREEAEIANRSKDRFLAIVSHELRAPLTTIMGWSNLLRTRKFDAAIVETALETIERNAQVQNKIIDDLLDVSRMIRGNLQISLNPVNVTNIIEVTISSLQLLAEDKGVKLESKIADRNVQIIGDINRLQQIITNLLTNAIKFTPHGGRVEVELSVVTKLAKKSSSISENGYAQIRVTDTGKGITADFLPHVFEYYRQEDSNSNSSSSKDGVGLGLAIVYHLVELHNGKITATSPGEGKGATFTVSLPLLKSEN</sequence>
<evidence type="ECO:0000256" key="8">
    <source>
        <dbReference type="PROSITE-ProRule" id="PRU00169"/>
    </source>
</evidence>
<keyword evidence="14" id="KW-0067">ATP-binding</keyword>
<gene>
    <name evidence="14" type="ORF">ACE1B6_16600</name>
</gene>
<dbReference type="InterPro" id="IPR029016">
    <property type="entry name" value="GAF-like_dom_sf"/>
</dbReference>
<keyword evidence="6" id="KW-0418">Kinase</keyword>
<dbReference type="InterPro" id="IPR003661">
    <property type="entry name" value="HisK_dim/P_dom"/>
</dbReference>
<dbReference type="SUPFAM" id="SSF55785">
    <property type="entry name" value="PYP-like sensor domain (PAS domain)"/>
    <property type="match status" value="2"/>
</dbReference>
<evidence type="ECO:0000256" key="7">
    <source>
        <dbReference type="ARBA" id="ARBA00023012"/>
    </source>
</evidence>
<feature type="domain" description="PAS" evidence="13">
    <location>
        <begin position="458"/>
        <end position="530"/>
    </location>
</feature>